<proteinExistence type="inferred from homology"/>
<dbReference type="PANTHER" id="PTHR32219">
    <property type="entry name" value="RNA-BINDING PROTEIN YLMH-RELATED"/>
    <property type="match status" value="1"/>
</dbReference>
<evidence type="ECO:0000256" key="8">
    <source>
        <dbReference type="ARBA" id="ARBA00023136"/>
    </source>
</evidence>
<keyword evidence="8" id="KW-0472">Membrane</keyword>
<accession>A0A067J8L2</accession>
<dbReference type="OrthoDB" id="1096364at2759"/>
<dbReference type="InterPro" id="IPR055282">
    <property type="entry name" value="PPI1-4"/>
</dbReference>
<keyword evidence="3" id="KW-1003">Cell membrane</keyword>
<keyword evidence="7 10" id="KW-0175">Coiled coil</keyword>
<comment type="similarity">
    <text evidence="9">Belongs to the plant Proton pump-interactor protein family.</text>
</comment>
<dbReference type="STRING" id="180498.A0A067J8L2"/>
<evidence type="ECO:0000256" key="1">
    <source>
        <dbReference type="ARBA" id="ARBA00004162"/>
    </source>
</evidence>
<evidence type="ECO:0000256" key="10">
    <source>
        <dbReference type="SAM" id="Coils"/>
    </source>
</evidence>
<comment type="subcellular location">
    <subcellularLocation>
        <location evidence="1">Cell membrane</location>
        <topology evidence="1">Single-pass membrane protein</topology>
    </subcellularLocation>
    <subcellularLocation>
        <location evidence="2">Endoplasmic reticulum membrane</location>
        <topology evidence="2">Single-pass membrane protein</topology>
    </subcellularLocation>
</comment>
<evidence type="ECO:0000256" key="3">
    <source>
        <dbReference type="ARBA" id="ARBA00022475"/>
    </source>
</evidence>
<dbReference type="GO" id="GO:0005789">
    <property type="term" value="C:endoplasmic reticulum membrane"/>
    <property type="evidence" value="ECO:0007669"/>
    <property type="project" value="UniProtKB-SubCell"/>
</dbReference>
<reference evidence="11 12" key="1">
    <citation type="journal article" date="2014" name="PLoS ONE">
        <title>Global Analysis of Gene Expression Profiles in Physic Nut (Jatropha curcas L.) Seedlings Exposed to Salt Stress.</title>
        <authorList>
            <person name="Zhang L."/>
            <person name="Zhang C."/>
            <person name="Wu P."/>
            <person name="Chen Y."/>
            <person name="Li M."/>
            <person name="Jiang H."/>
            <person name="Wu G."/>
        </authorList>
    </citation>
    <scope>NUCLEOTIDE SEQUENCE [LARGE SCALE GENOMIC DNA]</scope>
    <source>
        <strain evidence="12">cv. GZQX0401</strain>
        <tissue evidence="11">Young leaves</tissue>
    </source>
</reference>
<protein>
    <submittedName>
        <fullName evidence="11">Uncharacterized protein</fullName>
    </submittedName>
</protein>
<evidence type="ECO:0000256" key="6">
    <source>
        <dbReference type="ARBA" id="ARBA00022989"/>
    </source>
</evidence>
<organism evidence="11 12">
    <name type="scientific">Jatropha curcas</name>
    <name type="common">Barbados nut</name>
    <dbReference type="NCBI Taxonomy" id="180498"/>
    <lineage>
        <taxon>Eukaryota</taxon>
        <taxon>Viridiplantae</taxon>
        <taxon>Streptophyta</taxon>
        <taxon>Embryophyta</taxon>
        <taxon>Tracheophyta</taxon>
        <taxon>Spermatophyta</taxon>
        <taxon>Magnoliopsida</taxon>
        <taxon>eudicotyledons</taxon>
        <taxon>Gunneridae</taxon>
        <taxon>Pentapetalae</taxon>
        <taxon>rosids</taxon>
        <taxon>fabids</taxon>
        <taxon>Malpighiales</taxon>
        <taxon>Euphorbiaceae</taxon>
        <taxon>Crotonoideae</taxon>
        <taxon>Jatropheae</taxon>
        <taxon>Jatropha</taxon>
    </lineage>
</organism>
<keyword evidence="5" id="KW-0256">Endoplasmic reticulum</keyword>
<evidence type="ECO:0000256" key="2">
    <source>
        <dbReference type="ARBA" id="ARBA00004389"/>
    </source>
</evidence>
<dbReference type="GO" id="GO:0005886">
    <property type="term" value="C:plasma membrane"/>
    <property type="evidence" value="ECO:0007669"/>
    <property type="project" value="UniProtKB-SubCell"/>
</dbReference>
<keyword evidence="6" id="KW-1133">Transmembrane helix</keyword>
<evidence type="ECO:0000256" key="4">
    <source>
        <dbReference type="ARBA" id="ARBA00022692"/>
    </source>
</evidence>
<evidence type="ECO:0000256" key="7">
    <source>
        <dbReference type="ARBA" id="ARBA00023054"/>
    </source>
</evidence>
<dbReference type="Proteomes" id="UP000027138">
    <property type="component" value="Unassembled WGS sequence"/>
</dbReference>
<evidence type="ECO:0000313" key="12">
    <source>
        <dbReference type="Proteomes" id="UP000027138"/>
    </source>
</evidence>
<keyword evidence="12" id="KW-1185">Reference proteome</keyword>
<sequence length="270" mass="31910">MEDSEACKCRIEEAEKLIQSMARERHEISFQIEEKQFDRDKEISNLECLFKKERGVRWAFVWQKRIIDFIQQALKKPCFASKVCQQTAIKSLLTKEEDNFYNLHFQILHGTNSTAEEKQLIREIDQSQGREAGDSCLSNEDLETFISWFFCYRQSIRKDEDWLSLLLGVIEKKECTRKAIANVALKGMIWDSFGSKKAIQEEINLREKELEEIKKELMELKTKIRHVERCIKAIENDMVSLHEKLAAANQRKSEIYQLIDELRKRHDGIM</sequence>
<feature type="coiled-coil region" evidence="10">
    <location>
        <begin position="196"/>
        <end position="265"/>
    </location>
</feature>
<dbReference type="PANTHER" id="PTHR32219:SF16">
    <property type="entry name" value="CORE-2_I-BRANCHING BETA-1,6-N-ACETYLGLUCOSAMINYLTRANSFERASE FAMILY PROTEIN"/>
    <property type="match status" value="1"/>
</dbReference>
<dbReference type="EMBL" id="KK920209">
    <property type="protein sequence ID" value="KDP20106.1"/>
    <property type="molecule type" value="Genomic_DNA"/>
</dbReference>
<gene>
    <name evidence="11" type="ORF">JCGZ_05875</name>
</gene>
<dbReference type="AlphaFoldDB" id="A0A067J8L2"/>
<evidence type="ECO:0000256" key="9">
    <source>
        <dbReference type="ARBA" id="ARBA00038080"/>
    </source>
</evidence>
<keyword evidence="4" id="KW-0812">Transmembrane</keyword>
<evidence type="ECO:0000256" key="5">
    <source>
        <dbReference type="ARBA" id="ARBA00022824"/>
    </source>
</evidence>
<name>A0A067J8L2_JATCU</name>
<evidence type="ECO:0000313" key="11">
    <source>
        <dbReference type="EMBL" id="KDP20106.1"/>
    </source>
</evidence>